<dbReference type="Gene3D" id="3.30.565.10">
    <property type="entry name" value="Histidine kinase-like ATPase, C-terminal domain"/>
    <property type="match status" value="1"/>
</dbReference>
<protein>
    <recommendedName>
        <fullName evidence="3">histidine kinase</fullName>
        <ecNumber evidence="3">2.7.13.3</ecNumber>
    </recommendedName>
</protein>
<dbReference type="InterPro" id="IPR003660">
    <property type="entry name" value="HAMP_dom"/>
</dbReference>
<dbReference type="SMART" id="SM00304">
    <property type="entry name" value="HAMP"/>
    <property type="match status" value="1"/>
</dbReference>
<keyword evidence="6" id="KW-0812">Transmembrane</keyword>
<dbReference type="PANTHER" id="PTHR43711:SF1">
    <property type="entry name" value="HISTIDINE KINASE 1"/>
    <property type="match status" value="1"/>
</dbReference>
<dbReference type="SUPFAM" id="SSF55874">
    <property type="entry name" value="ATPase domain of HSP90 chaperone/DNA topoisomerase II/histidine kinase"/>
    <property type="match status" value="1"/>
</dbReference>
<dbReference type="Gene3D" id="1.10.287.130">
    <property type="match status" value="1"/>
</dbReference>
<dbReference type="Gene3D" id="6.10.340.10">
    <property type="match status" value="1"/>
</dbReference>
<dbReference type="InterPro" id="IPR005467">
    <property type="entry name" value="His_kinase_dom"/>
</dbReference>
<keyword evidence="4" id="KW-0597">Phosphoprotein</keyword>
<evidence type="ECO:0000259" key="11">
    <source>
        <dbReference type="PROSITE" id="PS50885"/>
    </source>
</evidence>
<evidence type="ECO:0000256" key="1">
    <source>
        <dbReference type="ARBA" id="ARBA00000085"/>
    </source>
</evidence>
<dbReference type="InterPro" id="IPR003661">
    <property type="entry name" value="HisK_dim/P_dom"/>
</dbReference>
<dbReference type="InterPro" id="IPR050736">
    <property type="entry name" value="Sensor_HK_Regulatory"/>
</dbReference>
<evidence type="ECO:0000313" key="13">
    <source>
        <dbReference type="Proteomes" id="UP000245711"/>
    </source>
</evidence>
<dbReference type="PRINTS" id="PR00344">
    <property type="entry name" value="BCTRLSENSOR"/>
</dbReference>
<gene>
    <name evidence="12" type="ORF">CBI38_35985</name>
</gene>
<dbReference type="Pfam" id="PF02518">
    <property type="entry name" value="HATPase_c"/>
    <property type="match status" value="1"/>
</dbReference>
<sequence length="336" mass="35670">MVATPLFRIHLSAAGVDNPTVRSHVEQAFALTVATALSAGAAFALTAATVASWLLVRRITAPVSRLVAAADDVAHGRYTFSATTSGSDEDFARLERAFADMAGRLDRTERIRAQMLADLAHELRTPVATLDAYLEGLEDAVLPADGSSWDVMRNQLDRLRRLASDMADLSAVDENALVLNLQEVDLSQVVSAAAAAAAPRFADEDIALSVRLSRLPVLPLDRQRIEQVLANLLENALRHTPAGGAVAITTSLADPEHVQISVQDTGDGIPADQLEAVFGRFHRLDPARRPDGSGLGLTIARSLVHAHGGALTAFSEGRGHGARLDLVLPVAPAEFP</sequence>
<dbReference type="Proteomes" id="UP000245711">
    <property type="component" value="Plasmid pRB29"/>
</dbReference>
<dbReference type="SMART" id="SM00387">
    <property type="entry name" value="HATPase_c"/>
    <property type="match status" value="1"/>
</dbReference>
<evidence type="ECO:0000313" key="12">
    <source>
        <dbReference type="EMBL" id="AWK76959.1"/>
    </source>
</evidence>
<evidence type="ECO:0000256" key="5">
    <source>
        <dbReference type="ARBA" id="ARBA00022679"/>
    </source>
</evidence>
<dbReference type="InterPro" id="IPR036890">
    <property type="entry name" value="HATPase_C_sf"/>
</dbReference>
<geneLocation type="plasmid" evidence="13">
    <name>prb29</name>
</geneLocation>
<keyword evidence="12" id="KW-0614">Plasmid</keyword>
<evidence type="ECO:0000256" key="9">
    <source>
        <dbReference type="ARBA" id="ARBA00023012"/>
    </source>
</evidence>
<evidence type="ECO:0000256" key="2">
    <source>
        <dbReference type="ARBA" id="ARBA00004236"/>
    </source>
</evidence>
<feature type="domain" description="HAMP" evidence="11">
    <location>
        <begin position="57"/>
        <end position="110"/>
    </location>
</feature>
<dbReference type="CDD" id="cd06225">
    <property type="entry name" value="HAMP"/>
    <property type="match status" value="1"/>
</dbReference>
<dbReference type="PANTHER" id="PTHR43711">
    <property type="entry name" value="TWO-COMPONENT HISTIDINE KINASE"/>
    <property type="match status" value="1"/>
</dbReference>
<dbReference type="GO" id="GO:0005886">
    <property type="term" value="C:plasma membrane"/>
    <property type="evidence" value="ECO:0007669"/>
    <property type="project" value="UniProtKB-SubCell"/>
</dbReference>
<accession>A0A2S2C7W8</accession>
<evidence type="ECO:0000256" key="3">
    <source>
        <dbReference type="ARBA" id="ARBA00012438"/>
    </source>
</evidence>
<dbReference type="FunFam" id="3.30.565.10:FF:000006">
    <property type="entry name" value="Sensor histidine kinase WalK"/>
    <property type="match status" value="1"/>
</dbReference>
<evidence type="ECO:0000259" key="10">
    <source>
        <dbReference type="PROSITE" id="PS50109"/>
    </source>
</evidence>
<dbReference type="PROSITE" id="PS50109">
    <property type="entry name" value="HIS_KIN"/>
    <property type="match status" value="1"/>
</dbReference>
<dbReference type="SUPFAM" id="SSF158472">
    <property type="entry name" value="HAMP domain-like"/>
    <property type="match status" value="1"/>
</dbReference>
<dbReference type="EMBL" id="CP021356">
    <property type="protein sequence ID" value="AWK76959.1"/>
    <property type="molecule type" value="Genomic_DNA"/>
</dbReference>
<keyword evidence="5" id="KW-0808">Transferase</keyword>
<dbReference type="InterPro" id="IPR036097">
    <property type="entry name" value="HisK_dim/P_sf"/>
</dbReference>
<evidence type="ECO:0000256" key="8">
    <source>
        <dbReference type="ARBA" id="ARBA00022989"/>
    </source>
</evidence>
<name>A0A2S2C7W8_9NOCA</name>
<dbReference type="AlphaFoldDB" id="A0A2S2C7W8"/>
<organism evidence="12 13">
    <name type="scientific">Rhodococcus oxybenzonivorans</name>
    <dbReference type="NCBI Taxonomy" id="1990687"/>
    <lineage>
        <taxon>Bacteria</taxon>
        <taxon>Bacillati</taxon>
        <taxon>Actinomycetota</taxon>
        <taxon>Actinomycetes</taxon>
        <taxon>Mycobacteriales</taxon>
        <taxon>Nocardiaceae</taxon>
        <taxon>Rhodococcus</taxon>
    </lineage>
</organism>
<keyword evidence="9" id="KW-0902">Two-component regulatory system</keyword>
<comment type="subcellular location">
    <subcellularLocation>
        <location evidence="2">Cell membrane</location>
    </subcellularLocation>
</comment>
<dbReference type="SUPFAM" id="SSF47384">
    <property type="entry name" value="Homodimeric domain of signal transducing histidine kinase"/>
    <property type="match status" value="1"/>
</dbReference>
<dbReference type="Pfam" id="PF00672">
    <property type="entry name" value="HAMP"/>
    <property type="match status" value="1"/>
</dbReference>
<dbReference type="InterPro" id="IPR003594">
    <property type="entry name" value="HATPase_dom"/>
</dbReference>
<keyword evidence="8" id="KW-1133">Transmembrane helix</keyword>
<evidence type="ECO:0000256" key="4">
    <source>
        <dbReference type="ARBA" id="ARBA00022553"/>
    </source>
</evidence>
<dbReference type="GO" id="GO:0000155">
    <property type="term" value="F:phosphorelay sensor kinase activity"/>
    <property type="evidence" value="ECO:0007669"/>
    <property type="project" value="InterPro"/>
</dbReference>
<dbReference type="CDD" id="cd00082">
    <property type="entry name" value="HisKA"/>
    <property type="match status" value="1"/>
</dbReference>
<comment type="catalytic activity">
    <reaction evidence="1">
        <text>ATP + protein L-histidine = ADP + protein N-phospho-L-histidine.</text>
        <dbReference type="EC" id="2.7.13.3"/>
    </reaction>
</comment>
<dbReference type="Pfam" id="PF00512">
    <property type="entry name" value="HisKA"/>
    <property type="match status" value="1"/>
</dbReference>
<dbReference type="SMART" id="SM00388">
    <property type="entry name" value="HisKA"/>
    <property type="match status" value="1"/>
</dbReference>
<evidence type="ECO:0000256" key="7">
    <source>
        <dbReference type="ARBA" id="ARBA00022777"/>
    </source>
</evidence>
<dbReference type="PROSITE" id="PS50885">
    <property type="entry name" value="HAMP"/>
    <property type="match status" value="1"/>
</dbReference>
<dbReference type="InterPro" id="IPR004358">
    <property type="entry name" value="Sig_transdc_His_kin-like_C"/>
</dbReference>
<dbReference type="EC" id="2.7.13.3" evidence="3"/>
<proteinExistence type="predicted"/>
<dbReference type="CDD" id="cd00075">
    <property type="entry name" value="HATPase"/>
    <property type="match status" value="1"/>
</dbReference>
<reference evidence="12 13" key="1">
    <citation type="submission" date="2017-05" db="EMBL/GenBank/DDBJ databases">
        <title>Isolation of Rhodococcus sp. S2-17 biodegrading of BP-3.</title>
        <authorList>
            <person name="Lee Y."/>
            <person name="Kim K.H."/>
            <person name="Chun B.H."/>
            <person name="Jung H.S."/>
            <person name="Jeon C.O."/>
        </authorList>
    </citation>
    <scope>NUCLEOTIDE SEQUENCE [LARGE SCALE GENOMIC DNA]</scope>
    <source>
        <strain evidence="12 13">S2-17</strain>
        <plasmid evidence="13">prb29</plasmid>
    </source>
</reference>
<feature type="domain" description="Histidine kinase" evidence="10">
    <location>
        <begin position="118"/>
        <end position="332"/>
    </location>
</feature>
<keyword evidence="8" id="KW-0472">Membrane</keyword>
<keyword evidence="7 12" id="KW-0418">Kinase</keyword>
<evidence type="ECO:0000256" key="6">
    <source>
        <dbReference type="ARBA" id="ARBA00022692"/>
    </source>
</evidence>
<keyword evidence="13" id="KW-1185">Reference proteome</keyword>
<dbReference type="KEGG" id="roz:CBI38_35985"/>